<evidence type="ECO:0000259" key="8">
    <source>
        <dbReference type="PROSITE" id="PS50850"/>
    </source>
</evidence>
<dbReference type="RefSeq" id="WP_096710309.1">
    <property type="nucleotide sequence ID" value="NZ_JBFCRC010000006.1"/>
</dbReference>
<feature type="transmembrane region" description="Helical" evidence="7">
    <location>
        <begin position="9"/>
        <end position="31"/>
    </location>
</feature>
<feature type="domain" description="Major facilitator superfamily (MFS) profile" evidence="8">
    <location>
        <begin position="9"/>
        <end position="397"/>
    </location>
</feature>
<dbReference type="Proteomes" id="UP000253498">
    <property type="component" value="Unassembled WGS sequence"/>
</dbReference>
<dbReference type="PANTHER" id="PTHR23504:SF15">
    <property type="entry name" value="MAJOR FACILITATOR SUPERFAMILY (MFS) PROFILE DOMAIN-CONTAINING PROTEIN"/>
    <property type="match status" value="1"/>
</dbReference>
<evidence type="ECO:0000256" key="7">
    <source>
        <dbReference type="SAM" id="Phobius"/>
    </source>
</evidence>
<name>A0AB37IKX0_ENTHR</name>
<dbReference type="InterPro" id="IPR005829">
    <property type="entry name" value="Sugar_transporter_CS"/>
</dbReference>
<dbReference type="PRINTS" id="PR01035">
    <property type="entry name" value="TCRTETA"/>
</dbReference>
<dbReference type="GO" id="GO:0005886">
    <property type="term" value="C:plasma membrane"/>
    <property type="evidence" value="ECO:0007669"/>
    <property type="project" value="UniProtKB-SubCell"/>
</dbReference>
<feature type="transmembrane region" description="Helical" evidence="7">
    <location>
        <begin position="51"/>
        <end position="71"/>
    </location>
</feature>
<feature type="transmembrane region" description="Helical" evidence="7">
    <location>
        <begin position="372"/>
        <end position="392"/>
    </location>
</feature>
<gene>
    <name evidence="9" type="ORF">EB03_00825</name>
</gene>
<evidence type="ECO:0000256" key="1">
    <source>
        <dbReference type="ARBA" id="ARBA00004651"/>
    </source>
</evidence>
<dbReference type="InterPro" id="IPR020846">
    <property type="entry name" value="MFS_dom"/>
</dbReference>
<reference evidence="9 10" key="1">
    <citation type="submission" date="2015-06" db="EMBL/GenBank/DDBJ databases">
        <title>The Genome Sequence of Enterococcus hirae 88EA1.</title>
        <authorList>
            <consortium name="The Broad Institute Genomics Platform"/>
            <consortium name="The Broad Institute Genome Sequencing Center for Infectious Disease"/>
            <person name="Earl A.M."/>
            <person name="Van Tyne D."/>
            <person name="Lebreton F."/>
            <person name="Saavedra J.T."/>
            <person name="Gilmore M.S."/>
            <person name="Manson McGuire A."/>
            <person name="Clock S."/>
            <person name="Crupain M."/>
            <person name="Rangan U."/>
            <person name="Young S."/>
            <person name="Abouelleil A."/>
            <person name="Cao P."/>
            <person name="Chapman S.B."/>
            <person name="Griggs A."/>
            <person name="Priest M."/>
            <person name="Shea T."/>
            <person name="Wortman J."/>
            <person name="Nusbaum C."/>
            <person name="Birren B."/>
        </authorList>
    </citation>
    <scope>NUCLEOTIDE SEQUENCE [LARGE SCALE GENOMIC DNA]</scope>
    <source>
        <strain evidence="9 10">88EA1</strain>
    </source>
</reference>
<keyword evidence="4 7" id="KW-0812">Transmembrane</keyword>
<dbReference type="InterPro" id="IPR001958">
    <property type="entry name" value="Tet-R_TetA/multi-R_MdtG-like"/>
</dbReference>
<comment type="subcellular location">
    <subcellularLocation>
        <location evidence="1">Cell membrane</location>
        <topology evidence="1">Multi-pass membrane protein</topology>
    </subcellularLocation>
</comment>
<evidence type="ECO:0000313" key="9">
    <source>
        <dbReference type="EMBL" id="RBT69156.1"/>
    </source>
</evidence>
<sequence>MNTTINKHALVFGFTSVFLIGLGLTIVNPVIPFMVEQYTKNTQQQATTVTLLSAIYAFSMFLAAPMLGALSDRFGRKIILISSLFGSAIGYYLFGFGGALWILFLGRIIEGLTGGEISAILAYFADLTPIESRTKYFGWISATVGIGTAAGPLIGGFLAQYGPATPLYVASFLSLSNAVYGYFFMPESLTKRERTRNLSLQQINPFKQLQLIFTFRSVKWLLITGFLIWLPNGSFQAIFAQFSIDTFHLSPIIIGFTFSLIGIMDIFAQLLIMPILLKFWRENQIITMGITSEMIGYSVIILSAFYSSIPCFIIGMVFFGLGDAIFSPSYNGLISTYASKEDQGKIQGASQSIQALARVIGPMIGGQLYATFHHTMPFIIGFILLGLATFIVKPKVKRSF</sequence>
<accession>A0AB37IKX0</accession>
<dbReference type="InterPro" id="IPR036259">
    <property type="entry name" value="MFS_trans_sf"/>
</dbReference>
<evidence type="ECO:0000313" key="10">
    <source>
        <dbReference type="Proteomes" id="UP000253498"/>
    </source>
</evidence>
<dbReference type="PROSITE" id="PS50850">
    <property type="entry name" value="MFS"/>
    <property type="match status" value="1"/>
</dbReference>
<feature type="transmembrane region" description="Helical" evidence="7">
    <location>
        <begin position="167"/>
        <end position="185"/>
    </location>
</feature>
<evidence type="ECO:0000256" key="6">
    <source>
        <dbReference type="ARBA" id="ARBA00023136"/>
    </source>
</evidence>
<dbReference type="EMBL" id="LESJ01000004">
    <property type="protein sequence ID" value="RBT69156.1"/>
    <property type="molecule type" value="Genomic_DNA"/>
</dbReference>
<proteinExistence type="inferred from homology"/>
<dbReference type="PROSITE" id="PS00216">
    <property type="entry name" value="SUGAR_TRANSPORT_1"/>
    <property type="match status" value="1"/>
</dbReference>
<feature type="transmembrane region" description="Helical" evidence="7">
    <location>
        <begin position="297"/>
        <end position="321"/>
    </location>
</feature>
<dbReference type="Pfam" id="PF07690">
    <property type="entry name" value="MFS_1"/>
    <property type="match status" value="1"/>
</dbReference>
<feature type="transmembrane region" description="Helical" evidence="7">
    <location>
        <begin position="136"/>
        <end position="161"/>
    </location>
</feature>
<protein>
    <recommendedName>
        <fullName evidence="8">Major facilitator superfamily (MFS) profile domain-containing protein</fullName>
    </recommendedName>
</protein>
<feature type="transmembrane region" description="Helical" evidence="7">
    <location>
        <begin position="220"/>
        <end position="240"/>
    </location>
</feature>
<dbReference type="PANTHER" id="PTHR23504">
    <property type="entry name" value="MAJOR FACILITATOR SUPERFAMILY DOMAIN-CONTAINING PROTEIN 10"/>
    <property type="match status" value="1"/>
</dbReference>
<evidence type="ECO:0000256" key="3">
    <source>
        <dbReference type="ARBA" id="ARBA00022448"/>
    </source>
</evidence>
<feature type="transmembrane region" description="Helical" evidence="7">
    <location>
        <begin position="100"/>
        <end position="124"/>
    </location>
</feature>
<evidence type="ECO:0000256" key="5">
    <source>
        <dbReference type="ARBA" id="ARBA00022989"/>
    </source>
</evidence>
<dbReference type="InterPro" id="IPR011701">
    <property type="entry name" value="MFS"/>
</dbReference>
<organism evidence="9 10">
    <name type="scientific">Enterococcus hirae</name>
    <dbReference type="NCBI Taxonomy" id="1354"/>
    <lineage>
        <taxon>Bacteria</taxon>
        <taxon>Bacillati</taxon>
        <taxon>Bacillota</taxon>
        <taxon>Bacilli</taxon>
        <taxon>Lactobacillales</taxon>
        <taxon>Enterococcaceae</taxon>
        <taxon>Enterococcus</taxon>
    </lineage>
</organism>
<keyword evidence="5 7" id="KW-1133">Transmembrane helix</keyword>
<evidence type="ECO:0000256" key="2">
    <source>
        <dbReference type="ARBA" id="ARBA00007520"/>
    </source>
</evidence>
<dbReference type="GO" id="GO:0022857">
    <property type="term" value="F:transmembrane transporter activity"/>
    <property type="evidence" value="ECO:0007669"/>
    <property type="project" value="InterPro"/>
</dbReference>
<dbReference type="Gene3D" id="1.20.1250.20">
    <property type="entry name" value="MFS general substrate transporter like domains"/>
    <property type="match status" value="1"/>
</dbReference>
<comment type="caution">
    <text evidence="9">The sequence shown here is derived from an EMBL/GenBank/DDBJ whole genome shotgun (WGS) entry which is preliminary data.</text>
</comment>
<feature type="transmembrane region" description="Helical" evidence="7">
    <location>
        <begin position="78"/>
        <end position="94"/>
    </location>
</feature>
<keyword evidence="6 7" id="KW-0472">Membrane</keyword>
<comment type="similarity">
    <text evidence="2">Belongs to the major facilitator superfamily. TCR/Tet family.</text>
</comment>
<dbReference type="AlphaFoldDB" id="A0AB37IKX0"/>
<feature type="transmembrane region" description="Helical" evidence="7">
    <location>
        <begin position="252"/>
        <end position="277"/>
    </location>
</feature>
<evidence type="ECO:0000256" key="4">
    <source>
        <dbReference type="ARBA" id="ARBA00022692"/>
    </source>
</evidence>
<dbReference type="SUPFAM" id="SSF103473">
    <property type="entry name" value="MFS general substrate transporter"/>
    <property type="match status" value="1"/>
</dbReference>
<keyword evidence="3" id="KW-0813">Transport</keyword>